<gene>
    <name evidence="7" type="ORF">A3H53_01580</name>
</gene>
<evidence type="ECO:0000313" key="8">
    <source>
        <dbReference type="Proteomes" id="UP000176479"/>
    </source>
</evidence>
<reference evidence="7 8" key="1">
    <citation type="journal article" date="2016" name="Nat. Commun.">
        <title>Thousands of microbial genomes shed light on interconnected biogeochemical processes in an aquifer system.</title>
        <authorList>
            <person name="Anantharaman K."/>
            <person name="Brown C.T."/>
            <person name="Hug L.A."/>
            <person name="Sharon I."/>
            <person name="Castelle C.J."/>
            <person name="Probst A.J."/>
            <person name="Thomas B.C."/>
            <person name="Singh A."/>
            <person name="Wilkins M.J."/>
            <person name="Karaoz U."/>
            <person name="Brodie E.L."/>
            <person name="Williams K.H."/>
            <person name="Hubbard S.S."/>
            <person name="Banfield J.F."/>
        </authorList>
    </citation>
    <scope>NUCLEOTIDE SEQUENCE [LARGE SCALE GENOMIC DNA]</scope>
</reference>
<evidence type="ECO:0000256" key="5">
    <source>
        <dbReference type="ARBA" id="ARBA00023136"/>
    </source>
</evidence>
<keyword evidence="4 6" id="KW-1133">Transmembrane helix</keyword>
<dbReference type="InterPro" id="IPR000983">
    <property type="entry name" value="Bac_GSPG_pilin"/>
</dbReference>
<dbReference type="GO" id="GO:0015627">
    <property type="term" value="C:type II protein secretion system complex"/>
    <property type="evidence" value="ECO:0007669"/>
    <property type="project" value="InterPro"/>
</dbReference>
<dbReference type="PRINTS" id="PR00813">
    <property type="entry name" value="BCTERIALGSPG"/>
</dbReference>
<evidence type="ECO:0000256" key="6">
    <source>
        <dbReference type="SAM" id="Phobius"/>
    </source>
</evidence>
<sequence length="192" mass="20593">MKKSKGFTLIELLVVIAIIGVLSTLILLQLNVARAKARDAKRIADINQLRTAVELHFDDRGGSYPGDVLCPSPNVTTCVESDGIDIFLAGDVSAYLSAQIVPLDPLLGDDYYYVWSQSTNEAQVTQYHIYSDLERMNAPAFAGDTDINSVAFTDPGGSNAIDASISGTEPGSTETCKGIIGDLICIYDLGQK</sequence>
<evidence type="ECO:0000256" key="2">
    <source>
        <dbReference type="ARBA" id="ARBA00022481"/>
    </source>
</evidence>
<evidence type="ECO:0000256" key="3">
    <source>
        <dbReference type="ARBA" id="ARBA00022692"/>
    </source>
</evidence>
<evidence type="ECO:0008006" key="9">
    <source>
        <dbReference type="Google" id="ProtNLM"/>
    </source>
</evidence>
<keyword evidence="3 6" id="KW-0812">Transmembrane</keyword>
<evidence type="ECO:0000256" key="4">
    <source>
        <dbReference type="ARBA" id="ARBA00022989"/>
    </source>
</evidence>
<proteinExistence type="predicted"/>
<organism evidence="7 8">
    <name type="scientific">Candidatus Nomurabacteria bacterium RIFCSPLOWO2_02_FULL_40_10</name>
    <dbReference type="NCBI Taxonomy" id="1801786"/>
    <lineage>
        <taxon>Bacteria</taxon>
        <taxon>Candidatus Nomuraibacteriota</taxon>
    </lineage>
</organism>
<dbReference type="Proteomes" id="UP000176479">
    <property type="component" value="Unassembled WGS sequence"/>
</dbReference>
<dbReference type="GO" id="GO:0016020">
    <property type="term" value="C:membrane"/>
    <property type="evidence" value="ECO:0007669"/>
    <property type="project" value="UniProtKB-SubCell"/>
</dbReference>
<evidence type="ECO:0000256" key="1">
    <source>
        <dbReference type="ARBA" id="ARBA00004167"/>
    </source>
</evidence>
<keyword evidence="5 6" id="KW-0472">Membrane</keyword>
<dbReference type="AlphaFoldDB" id="A0A1F6Y0B1"/>
<dbReference type="PANTHER" id="PTHR30093:SF44">
    <property type="entry name" value="TYPE II SECRETION SYSTEM CORE PROTEIN G"/>
    <property type="match status" value="1"/>
</dbReference>
<dbReference type="Pfam" id="PF07963">
    <property type="entry name" value="N_methyl"/>
    <property type="match status" value="1"/>
</dbReference>
<comment type="subcellular location">
    <subcellularLocation>
        <location evidence="1">Membrane</location>
        <topology evidence="1">Single-pass membrane protein</topology>
    </subcellularLocation>
</comment>
<protein>
    <recommendedName>
        <fullName evidence="9">Type II secretion system protein GspG C-terminal domain-containing protein</fullName>
    </recommendedName>
</protein>
<dbReference type="Gene3D" id="3.30.700.10">
    <property type="entry name" value="Glycoprotein, Type 4 Pilin"/>
    <property type="match status" value="1"/>
</dbReference>
<feature type="transmembrane region" description="Helical" evidence="6">
    <location>
        <begin position="12"/>
        <end position="33"/>
    </location>
</feature>
<comment type="caution">
    <text evidence="7">The sequence shown here is derived from an EMBL/GenBank/DDBJ whole genome shotgun (WGS) entry which is preliminary data.</text>
</comment>
<accession>A0A1F6Y0B1</accession>
<dbReference type="InterPro" id="IPR012902">
    <property type="entry name" value="N_methyl_site"/>
</dbReference>
<evidence type="ECO:0000313" key="7">
    <source>
        <dbReference type="EMBL" id="OGI99800.1"/>
    </source>
</evidence>
<keyword evidence="2" id="KW-0488">Methylation</keyword>
<dbReference type="SUPFAM" id="SSF54523">
    <property type="entry name" value="Pili subunits"/>
    <property type="match status" value="1"/>
</dbReference>
<name>A0A1F6Y0B1_9BACT</name>
<dbReference type="NCBIfam" id="TIGR02532">
    <property type="entry name" value="IV_pilin_GFxxxE"/>
    <property type="match status" value="1"/>
</dbReference>
<dbReference type="PROSITE" id="PS00409">
    <property type="entry name" value="PROKAR_NTER_METHYL"/>
    <property type="match status" value="1"/>
</dbReference>
<dbReference type="GO" id="GO:0015628">
    <property type="term" value="P:protein secretion by the type II secretion system"/>
    <property type="evidence" value="ECO:0007669"/>
    <property type="project" value="InterPro"/>
</dbReference>
<dbReference type="InterPro" id="IPR045584">
    <property type="entry name" value="Pilin-like"/>
</dbReference>
<dbReference type="EMBL" id="MFVK01000007">
    <property type="protein sequence ID" value="OGI99800.1"/>
    <property type="molecule type" value="Genomic_DNA"/>
</dbReference>
<dbReference type="PANTHER" id="PTHR30093">
    <property type="entry name" value="GENERAL SECRETION PATHWAY PROTEIN G"/>
    <property type="match status" value="1"/>
</dbReference>